<protein>
    <submittedName>
        <fullName evidence="1">Restart primosome assembly protein PriC</fullName>
    </submittedName>
</protein>
<gene>
    <name evidence="1" type="ORF">DET57_10638</name>
</gene>
<proteinExistence type="predicted"/>
<dbReference type="Proteomes" id="UP000247485">
    <property type="component" value="Unassembled WGS sequence"/>
</dbReference>
<name>A0A318FUP5_KLEOX</name>
<dbReference type="Pfam" id="PF07445">
    <property type="entry name" value="PriC"/>
    <property type="match status" value="1"/>
</dbReference>
<dbReference type="EMBL" id="QJJG01000006">
    <property type="protein sequence ID" value="PXW45792.1"/>
    <property type="molecule type" value="Genomic_DNA"/>
</dbReference>
<dbReference type="InterPro" id="IPR010890">
    <property type="entry name" value="PriC"/>
</dbReference>
<evidence type="ECO:0000313" key="2">
    <source>
        <dbReference type="Proteomes" id="UP000247485"/>
    </source>
</evidence>
<evidence type="ECO:0000313" key="1">
    <source>
        <dbReference type="EMBL" id="PXW45792.1"/>
    </source>
</evidence>
<comment type="caution">
    <text evidence="1">The sequence shown here is derived from an EMBL/GenBank/DDBJ whole genome shotgun (WGS) entry which is preliminary data.</text>
</comment>
<dbReference type="RefSeq" id="WP_110273696.1">
    <property type="nucleotide sequence ID" value="NZ_QJJG01000006.1"/>
</dbReference>
<organism evidence="1 2">
    <name type="scientific">Klebsiella oxytoca</name>
    <dbReference type="NCBI Taxonomy" id="571"/>
    <lineage>
        <taxon>Bacteria</taxon>
        <taxon>Pseudomonadati</taxon>
        <taxon>Pseudomonadota</taxon>
        <taxon>Gammaproteobacteria</taxon>
        <taxon>Enterobacterales</taxon>
        <taxon>Enterobacteriaceae</taxon>
        <taxon>Klebsiella/Raoultella group</taxon>
        <taxon>Klebsiella</taxon>
    </lineage>
</organism>
<dbReference type="Gene3D" id="1.20.1270.340">
    <property type="match status" value="1"/>
</dbReference>
<accession>A0A318FUP5</accession>
<dbReference type="AlphaFoldDB" id="A0A318FUP5"/>
<dbReference type="InterPro" id="IPR038338">
    <property type="entry name" value="PriC_sf"/>
</dbReference>
<reference evidence="1 2" key="1">
    <citation type="submission" date="2018-05" db="EMBL/GenBank/DDBJ databases">
        <title>Freshwater and sediment microbial communities from various areas in North America, analyzing microbe dynamics in response to fracking.</title>
        <authorList>
            <person name="Lamendella R."/>
        </authorList>
    </citation>
    <scope>NUCLEOTIDE SEQUENCE [LARGE SCALE GENOMIC DNA]</scope>
    <source>
        <strain evidence="1 2">67</strain>
    </source>
</reference>
<sequence length="175" mass="20479">MKTTRLLHSLENQLAALATQVAPLADHATLSPRFNRQLFRTRSTQMQAYLNEANECFAELQQAVERQQLPQVTWLAERLVAQIAAISRETATWSLRNWDSASPTLNRWQHRRLQHQEYERRLLAMRNDRQRQLAQATTFDEQQRLAKEVDAYAGRLARCRDALEKIENVLARLTR</sequence>
<dbReference type="NCBIfam" id="NF007500">
    <property type="entry name" value="PRK10093.1"/>
    <property type="match status" value="1"/>
</dbReference>